<dbReference type="Pfam" id="PF00990">
    <property type="entry name" value="GGDEF"/>
    <property type="match status" value="1"/>
</dbReference>
<dbReference type="RefSeq" id="WP_011776645.1">
    <property type="nucleotide sequence ID" value="NC_008711.1"/>
</dbReference>
<dbReference type="NCBIfam" id="TIGR00254">
    <property type="entry name" value="GGDEF"/>
    <property type="match status" value="1"/>
</dbReference>
<dbReference type="GO" id="GO:0052621">
    <property type="term" value="F:diguanylate cyclase activity"/>
    <property type="evidence" value="ECO:0007669"/>
    <property type="project" value="TreeGrafter"/>
</dbReference>
<dbReference type="AlphaFoldDB" id="A1RBV9"/>
<feature type="domain" description="GGDEF" evidence="2">
    <location>
        <begin position="258"/>
        <end position="389"/>
    </location>
</feature>
<feature type="transmembrane region" description="Helical" evidence="1">
    <location>
        <begin position="16"/>
        <end position="35"/>
    </location>
</feature>
<evidence type="ECO:0000313" key="3">
    <source>
        <dbReference type="EMBL" id="ABM08163.1"/>
    </source>
</evidence>
<protein>
    <submittedName>
        <fullName evidence="3">GGDEF domain protein</fullName>
    </submittedName>
</protein>
<proteinExistence type="predicted"/>
<dbReference type="KEGG" id="aau:AAur_4053"/>
<dbReference type="STRING" id="290340.AAur_4053"/>
<dbReference type="InterPro" id="IPR050469">
    <property type="entry name" value="Diguanylate_Cyclase"/>
</dbReference>
<keyword evidence="1" id="KW-0472">Membrane</keyword>
<keyword evidence="4" id="KW-1185">Reference proteome</keyword>
<dbReference type="PANTHER" id="PTHR45138:SF9">
    <property type="entry name" value="DIGUANYLATE CYCLASE DGCM-RELATED"/>
    <property type="match status" value="1"/>
</dbReference>
<evidence type="ECO:0000259" key="2">
    <source>
        <dbReference type="PROSITE" id="PS50887"/>
    </source>
</evidence>
<feature type="transmembrane region" description="Helical" evidence="1">
    <location>
        <begin position="161"/>
        <end position="181"/>
    </location>
</feature>
<name>A1RBV9_PAEAT</name>
<sequence>MIAVSLQEVAIVLDPFSVRMVLGVVTLTLIVLSWVSSRRLRSPSTDWWRAALCLFFAGNSAFLLNGSSFLAWANPPGKALVVAGAFSVWAGARTLRGRKVRAWQLAPAPLITCLVSVMDDAESSLWSGGLVYLGMTAAALGMAAAELWFAKSAQFRVTKFLALAAALTSLYYLGRAITFVLEGPDGSSFRTYFGYAPAALMHIVLLVSLTYTLNALSNCQLITKLKERAERDHLTGLLNRGAFLGLAAKELAGPASRQGGALILADLDYFKAINDEHGHAAGDAALCAFAEACTASVRSTDLVGRYGGEEFILFLPGATQQRAEAIASEISRRLSSMAGPDGLPFPTVSYGVTSTGTGTPDLAFMINVADAALYTAKGQGRNRVVGADSVDPLPTFLGRP</sequence>
<keyword evidence="1" id="KW-1133">Transmembrane helix</keyword>
<dbReference type="PROSITE" id="PS50887">
    <property type="entry name" value="GGDEF"/>
    <property type="match status" value="1"/>
</dbReference>
<dbReference type="HOGENOM" id="CLU_000445_11_1_11"/>
<gene>
    <name evidence="3" type="ordered locus">AAur_4053</name>
</gene>
<reference evidence="3 4" key="1">
    <citation type="journal article" date="2006" name="PLoS Genet.">
        <title>Secrets of soil survival revealed by the genome sequence of Arthrobacter aurescens TC1.</title>
        <authorList>
            <person name="Mongodin E.F."/>
            <person name="Shapir N."/>
            <person name="Daugherty S.C."/>
            <person name="DeBoy R.T."/>
            <person name="Emerson J.B."/>
            <person name="Shvartzbeyn A."/>
            <person name="Radune D."/>
            <person name="Vamathevan J."/>
            <person name="Riggs F."/>
            <person name="Grinberg V."/>
            <person name="Khouri H."/>
            <person name="Wackett L.P."/>
            <person name="Nelson K.E."/>
            <person name="Sadowsky M.J."/>
        </authorList>
    </citation>
    <scope>NUCLEOTIDE SEQUENCE [LARGE SCALE GENOMIC DNA]</scope>
    <source>
        <strain evidence="3 4">TC1</strain>
    </source>
</reference>
<feature type="transmembrane region" description="Helical" evidence="1">
    <location>
        <begin position="193"/>
        <end position="216"/>
    </location>
</feature>
<dbReference type="CDD" id="cd01949">
    <property type="entry name" value="GGDEF"/>
    <property type="match status" value="1"/>
</dbReference>
<dbReference type="Proteomes" id="UP000000637">
    <property type="component" value="Chromosome"/>
</dbReference>
<dbReference type="PANTHER" id="PTHR45138">
    <property type="entry name" value="REGULATORY COMPONENTS OF SENSORY TRANSDUCTION SYSTEM"/>
    <property type="match status" value="1"/>
</dbReference>
<dbReference type="SUPFAM" id="SSF55073">
    <property type="entry name" value="Nucleotide cyclase"/>
    <property type="match status" value="1"/>
</dbReference>
<dbReference type="SMART" id="SM00267">
    <property type="entry name" value="GGDEF"/>
    <property type="match status" value="1"/>
</dbReference>
<dbReference type="eggNOG" id="COG3706">
    <property type="taxonomic scope" value="Bacteria"/>
</dbReference>
<accession>A1RBV9</accession>
<feature type="transmembrane region" description="Helical" evidence="1">
    <location>
        <begin position="130"/>
        <end position="149"/>
    </location>
</feature>
<organism evidence="3 4">
    <name type="scientific">Paenarthrobacter aurescens (strain TC1)</name>
    <dbReference type="NCBI Taxonomy" id="290340"/>
    <lineage>
        <taxon>Bacteria</taxon>
        <taxon>Bacillati</taxon>
        <taxon>Actinomycetota</taxon>
        <taxon>Actinomycetes</taxon>
        <taxon>Micrococcales</taxon>
        <taxon>Micrococcaceae</taxon>
        <taxon>Paenarthrobacter</taxon>
    </lineage>
</organism>
<dbReference type="FunFam" id="3.30.70.270:FF:000001">
    <property type="entry name" value="Diguanylate cyclase domain protein"/>
    <property type="match status" value="1"/>
</dbReference>
<dbReference type="OrthoDB" id="23692at2"/>
<dbReference type="InterPro" id="IPR043128">
    <property type="entry name" value="Rev_trsase/Diguanyl_cyclase"/>
</dbReference>
<dbReference type="InterPro" id="IPR000160">
    <property type="entry name" value="GGDEF_dom"/>
</dbReference>
<keyword evidence="1" id="KW-0812">Transmembrane</keyword>
<feature type="transmembrane region" description="Helical" evidence="1">
    <location>
        <begin position="47"/>
        <end position="73"/>
    </location>
</feature>
<dbReference type="EMBL" id="CP000474">
    <property type="protein sequence ID" value="ABM08163.1"/>
    <property type="molecule type" value="Genomic_DNA"/>
</dbReference>
<evidence type="ECO:0000313" key="4">
    <source>
        <dbReference type="Proteomes" id="UP000000637"/>
    </source>
</evidence>
<dbReference type="InterPro" id="IPR029787">
    <property type="entry name" value="Nucleotide_cyclase"/>
</dbReference>
<evidence type="ECO:0000256" key="1">
    <source>
        <dbReference type="SAM" id="Phobius"/>
    </source>
</evidence>
<dbReference type="Gene3D" id="3.30.70.270">
    <property type="match status" value="1"/>
</dbReference>